<comment type="caution">
    <text evidence="2">The sequence shown here is derived from an EMBL/GenBank/DDBJ whole genome shotgun (WGS) entry which is preliminary data.</text>
</comment>
<reference evidence="2" key="1">
    <citation type="submission" date="2023-08" db="EMBL/GenBank/DDBJ databases">
        <authorList>
            <person name="Audoor S."/>
            <person name="Bilcke G."/>
        </authorList>
    </citation>
    <scope>NUCLEOTIDE SEQUENCE</scope>
</reference>
<organism evidence="2 3">
    <name type="scientific">Cylindrotheca closterium</name>
    <dbReference type="NCBI Taxonomy" id="2856"/>
    <lineage>
        <taxon>Eukaryota</taxon>
        <taxon>Sar</taxon>
        <taxon>Stramenopiles</taxon>
        <taxon>Ochrophyta</taxon>
        <taxon>Bacillariophyta</taxon>
        <taxon>Bacillariophyceae</taxon>
        <taxon>Bacillariophycidae</taxon>
        <taxon>Bacillariales</taxon>
        <taxon>Bacillariaceae</taxon>
        <taxon>Cylindrotheca</taxon>
    </lineage>
</organism>
<proteinExistence type="predicted"/>
<gene>
    <name evidence="2" type="ORF">CYCCA115_LOCUS19766</name>
</gene>
<evidence type="ECO:0000256" key="1">
    <source>
        <dbReference type="SAM" id="SignalP"/>
    </source>
</evidence>
<evidence type="ECO:0000313" key="3">
    <source>
        <dbReference type="Proteomes" id="UP001295423"/>
    </source>
</evidence>
<keyword evidence="3" id="KW-1185">Reference proteome</keyword>
<feature type="chain" id="PRO_5042116975" description="DOMON domain-containing protein" evidence="1">
    <location>
        <begin position="26"/>
        <end position="326"/>
    </location>
</feature>
<dbReference type="AlphaFoldDB" id="A0AAD2G4P5"/>
<sequence length="326" mass="33369">MKLSTFSAGLLATVVALLQTPTALGQIIDYSLAAPTCAITADDNVQCDFASILPLTGNLAFSITGYGDCTGTAARDGEMSLSAATATAVAGASTVSVDLNTGFTIADGASEAFEFCLLTSLKDGSGNEMFYQGQKISATFTADGGFTVAGITSEQFDGISGTIATDTKTFGVTATRCDGHDTRVPISTPALALGTTLFICLDTDDDSVVIQSVDTFLGSKTNVASTNLLSGNTEVLGANSAAATVGTRPFSTFFADADTIDIAGTVTLVVTSNNLRRRHLARILQTGADEFDVRVEVEPIEESSAPLAFSAVSIAFLGIVAAVTAI</sequence>
<keyword evidence="1" id="KW-0732">Signal</keyword>
<evidence type="ECO:0000313" key="2">
    <source>
        <dbReference type="EMBL" id="CAJ1962607.1"/>
    </source>
</evidence>
<dbReference type="Proteomes" id="UP001295423">
    <property type="component" value="Unassembled WGS sequence"/>
</dbReference>
<dbReference type="EMBL" id="CAKOGP040002114">
    <property type="protein sequence ID" value="CAJ1962607.1"/>
    <property type="molecule type" value="Genomic_DNA"/>
</dbReference>
<accession>A0AAD2G4P5</accession>
<name>A0AAD2G4P5_9STRA</name>
<evidence type="ECO:0008006" key="4">
    <source>
        <dbReference type="Google" id="ProtNLM"/>
    </source>
</evidence>
<feature type="signal peptide" evidence="1">
    <location>
        <begin position="1"/>
        <end position="25"/>
    </location>
</feature>
<protein>
    <recommendedName>
        <fullName evidence="4">DOMON domain-containing protein</fullName>
    </recommendedName>
</protein>